<dbReference type="Gene3D" id="3.60.21.70">
    <property type="entry name" value="PhoD-like phosphatase"/>
    <property type="match status" value="1"/>
</dbReference>
<dbReference type="AlphaFoldDB" id="A0A932GQU5"/>
<dbReference type="Proteomes" id="UP000741360">
    <property type="component" value="Unassembled WGS sequence"/>
</dbReference>
<sequence>MRNPPNPWEVYRKHWDPRGRAGYFRFLAATPTGYLADDHEYWNDFPHKSIWLTWTGGGMSNPVGRAADEAFELYQAALNPAPGEEGSLPLAARQFCRSFQFAVPPLSFFVLDSRTGRTFYTDKNPGFIRQTLRPGTRLPGAGQAAGAKPELDALRAWVQGLEGPGILIVSQPLVETPASSFTRFFHSMGDLNLPDYGRDYLDVWQAILRSSHNVLVLTGDIHCSRLTRVQPVGVPGASG</sequence>
<accession>A0A932GQU5</accession>
<dbReference type="SUPFAM" id="SSF56300">
    <property type="entry name" value="Metallo-dependent phosphatases"/>
    <property type="match status" value="1"/>
</dbReference>
<feature type="non-terminal residue" evidence="1">
    <location>
        <position position="239"/>
    </location>
</feature>
<organism evidence="1 2">
    <name type="scientific">Tectimicrobiota bacterium</name>
    <dbReference type="NCBI Taxonomy" id="2528274"/>
    <lineage>
        <taxon>Bacteria</taxon>
        <taxon>Pseudomonadati</taxon>
        <taxon>Nitrospinota/Tectimicrobiota group</taxon>
        <taxon>Candidatus Tectimicrobiota</taxon>
    </lineage>
</organism>
<reference evidence="1" key="1">
    <citation type="submission" date="2020-07" db="EMBL/GenBank/DDBJ databases">
        <title>Huge and variable diversity of episymbiotic CPR bacteria and DPANN archaea in groundwater ecosystems.</title>
        <authorList>
            <person name="He C.Y."/>
            <person name="Keren R."/>
            <person name="Whittaker M."/>
            <person name="Farag I.F."/>
            <person name="Doudna J."/>
            <person name="Cate J.H.D."/>
            <person name="Banfield J.F."/>
        </authorList>
    </citation>
    <scope>NUCLEOTIDE SEQUENCE</scope>
    <source>
        <strain evidence="1">NC_groundwater_717_Ag_S-0.2um_59_8</strain>
    </source>
</reference>
<proteinExistence type="predicted"/>
<protein>
    <submittedName>
        <fullName evidence="1">Alkaline phosphatase D family protein</fullName>
    </submittedName>
</protein>
<evidence type="ECO:0000313" key="2">
    <source>
        <dbReference type="Proteomes" id="UP000741360"/>
    </source>
</evidence>
<dbReference type="InterPro" id="IPR038607">
    <property type="entry name" value="PhoD-like_sf"/>
</dbReference>
<comment type="caution">
    <text evidence="1">The sequence shown here is derived from an EMBL/GenBank/DDBJ whole genome shotgun (WGS) entry which is preliminary data.</text>
</comment>
<dbReference type="InterPro" id="IPR029052">
    <property type="entry name" value="Metallo-depent_PP-like"/>
</dbReference>
<gene>
    <name evidence="1" type="ORF">HYY65_11635</name>
</gene>
<dbReference type="EMBL" id="JACPSX010000220">
    <property type="protein sequence ID" value="MBI3015681.1"/>
    <property type="molecule type" value="Genomic_DNA"/>
</dbReference>
<name>A0A932GQU5_UNCTE</name>
<evidence type="ECO:0000313" key="1">
    <source>
        <dbReference type="EMBL" id="MBI3015681.1"/>
    </source>
</evidence>